<comment type="caution">
    <text evidence="1">The sequence shown here is derived from an EMBL/GenBank/DDBJ whole genome shotgun (WGS) entry which is preliminary data.</text>
</comment>
<reference evidence="1 2" key="2">
    <citation type="journal article" date="2022" name="Mol. Ecol. Resour.">
        <title>The genomes of chicory, endive, great burdock and yacon provide insights into Asteraceae paleo-polyploidization history and plant inulin production.</title>
        <authorList>
            <person name="Fan W."/>
            <person name="Wang S."/>
            <person name="Wang H."/>
            <person name="Wang A."/>
            <person name="Jiang F."/>
            <person name="Liu H."/>
            <person name="Zhao H."/>
            <person name="Xu D."/>
            <person name="Zhang Y."/>
        </authorList>
    </citation>
    <scope>NUCLEOTIDE SEQUENCE [LARGE SCALE GENOMIC DNA]</scope>
    <source>
        <strain evidence="2">cv. Yunnan</strain>
        <tissue evidence="1">Leaves</tissue>
    </source>
</reference>
<organism evidence="1 2">
    <name type="scientific">Smallanthus sonchifolius</name>
    <dbReference type="NCBI Taxonomy" id="185202"/>
    <lineage>
        <taxon>Eukaryota</taxon>
        <taxon>Viridiplantae</taxon>
        <taxon>Streptophyta</taxon>
        <taxon>Embryophyta</taxon>
        <taxon>Tracheophyta</taxon>
        <taxon>Spermatophyta</taxon>
        <taxon>Magnoliopsida</taxon>
        <taxon>eudicotyledons</taxon>
        <taxon>Gunneridae</taxon>
        <taxon>Pentapetalae</taxon>
        <taxon>asterids</taxon>
        <taxon>campanulids</taxon>
        <taxon>Asterales</taxon>
        <taxon>Asteraceae</taxon>
        <taxon>Asteroideae</taxon>
        <taxon>Heliantheae alliance</taxon>
        <taxon>Millerieae</taxon>
        <taxon>Smallanthus</taxon>
    </lineage>
</organism>
<gene>
    <name evidence="1" type="ORF">L1987_14726</name>
</gene>
<evidence type="ECO:0000313" key="1">
    <source>
        <dbReference type="EMBL" id="KAI3815072.1"/>
    </source>
</evidence>
<proteinExistence type="predicted"/>
<evidence type="ECO:0000313" key="2">
    <source>
        <dbReference type="Proteomes" id="UP001056120"/>
    </source>
</evidence>
<keyword evidence="2" id="KW-1185">Reference proteome</keyword>
<sequence length="215" mass="23479">MIMIRNLSFGHGFKENDPKPHQDDGGLSAGTVAGIVIGLCAFIVLILVVLWKKGYVGGKDKENKELQALELPPGIFSLRQIEAATHNFDSANKIGEGNFGPVYKPKEEFVYLLDRAYGLQQQGNLIEMVDPRLGSNYSKEEAMRMLNIALLCTDPSPTIRPAMSAVVSMLEEKGRPIPARGISILSTTPVLPTVEANSGQSEFRANVQTGRIPDR</sequence>
<dbReference type="Proteomes" id="UP001056120">
    <property type="component" value="Linkage Group LG05"/>
</dbReference>
<protein>
    <submittedName>
        <fullName evidence="1">Uncharacterized protein</fullName>
    </submittedName>
</protein>
<accession>A0ACB9J4N0</accession>
<name>A0ACB9J4N0_9ASTR</name>
<dbReference type="EMBL" id="CM042022">
    <property type="protein sequence ID" value="KAI3815072.1"/>
    <property type="molecule type" value="Genomic_DNA"/>
</dbReference>
<reference evidence="2" key="1">
    <citation type="journal article" date="2022" name="Mol. Ecol. Resour.">
        <title>The genomes of chicory, endive, great burdock and yacon provide insights into Asteraceae palaeo-polyploidization history and plant inulin production.</title>
        <authorList>
            <person name="Fan W."/>
            <person name="Wang S."/>
            <person name="Wang H."/>
            <person name="Wang A."/>
            <person name="Jiang F."/>
            <person name="Liu H."/>
            <person name="Zhao H."/>
            <person name="Xu D."/>
            <person name="Zhang Y."/>
        </authorList>
    </citation>
    <scope>NUCLEOTIDE SEQUENCE [LARGE SCALE GENOMIC DNA]</scope>
    <source>
        <strain evidence="2">cv. Yunnan</strain>
    </source>
</reference>